<dbReference type="Proteomes" id="UP000740754">
    <property type="component" value="Unassembled WGS sequence"/>
</dbReference>
<dbReference type="Gene3D" id="3.60.15.10">
    <property type="entry name" value="Ribonuclease Z/Hydroxyacylglutathione hydrolase-like"/>
    <property type="match status" value="1"/>
</dbReference>
<dbReference type="SUPFAM" id="SSF56281">
    <property type="entry name" value="Metallo-hydrolase/oxidoreductase"/>
    <property type="match status" value="1"/>
</dbReference>
<proteinExistence type="predicted"/>
<protein>
    <submittedName>
        <fullName evidence="1">Metallohydrolase</fullName>
    </submittedName>
</protein>
<comment type="caution">
    <text evidence="1">The sequence shown here is derived from an EMBL/GenBank/DDBJ whole genome shotgun (WGS) entry which is preliminary data.</text>
</comment>
<reference evidence="1 2" key="1">
    <citation type="submission" date="2020-04" db="EMBL/GenBank/DDBJ databases">
        <title>Draft Whole-Genome sequence of Marichromatium bheemlicum DSM 18632, type strain.</title>
        <authorList>
            <person name="Kyndt J.A."/>
            <person name="Meyer T.E."/>
        </authorList>
    </citation>
    <scope>NUCLEOTIDE SEQUENCE [LARGE SCALE GENOMIC DNA]</scope>
    <source>
        <strain evidence="1 2">DSM 18632</strain>
    </source>
</reference>
<organism evidence="1 2">
    <name type="scientific">Marichromatium bheemlicum</name>
    <dbReference type="NCBI Taxonomy" id="365339"/>
    <lineage>
        <taxon>Bacteria</taxon>
        <taxon>Pseudomonadati</taxon>
        <taxon>Pseudomonadota</taxon>
        <taxon>Gammaproteobacteria</taxon>
        <taxon>Chromatiales</taxon>
        <taxon>Chromatiaceae</taxon>
        <taxon>Marichromatium</taxon>
    </lineage>
</organism>
<sequence length="379" mass="42441">MVSVTYFSVDNGDMALIELDSGRKILVDVNIREAADDPEDDTPDVARMLRERLDKDSKTGHYYVDAFLLSHPDQDHCRGLERHFHLGPPESHPGDDKILIREMWSSPMVFRRASKNHTLCADAKAWKKEAKRRVQHFRDDKPMESGNRILILGEDENGKTDDLGPILVMTDQEFRSIDGLRDSSFSARLLAPMPTSDDEDEEELLSKNNSSVVLRFKLSAEGNEDACRYLTGGDAEVAIWERLWARHENRPHWLDYDLLLTPHHCSWHSLSRDSWSKLGEEAEVSPDARSALSQARGGAYLVSSSKEILDDTNDPPCIRAKREYQTIAKEAGGRFERVAGPQPSKYTISRDGPRLKSAAAAIGASVSSGAIGRQPLPHG</sequence>
<keyword evidence="2" id="KW-1185">Reference proteome</keyword>
<gene>
    <name evidence="1" type="ORF">HF203_07700</name>
</gene>
<dbReference type="EMBL" id="JAAXKX010000008">
    <property type="protein sequence ID" value="NKN33105.1"/>
    <property type="molecule type" value="Genomic_DNA"/>
</dbReference>
<dbReference type="InterPro" id="IPR036866">
    <property type="entry name" value="RibonucZ/Hydroxyglut_hydro"/>
</dbReference>
<evidence type="ECO:0000313" key="2">
    <source>
        <dbReference type="Proteomes" id="UP000740754"/>
    </source>
</evidence>
<name>A0ABX1IA99_9GAMM</name>
<accession>A0ABX1IA99</accession>
<evidence type="ECO:0000313" key="1">
    <source>
        <dbReference type="EMBL" id="NKN33105.1"/>
    </source>
</evidence>